<dbReference type="Pfam" id="PF03928">
    <property type="entry name" value="HbpS-like"/>
    <property type="match status" value="1"/>
</dbReference>
<evidence type="ECO:0000313" key="2">
    <source>
        <dbReference type="Proteomes" id="UP001241072"/>
    </source>
</evidence>
<dbReference type="PANTHER" id="PTHR28255:SF1">
    <property type="entry name" value="UPF0303 PROTEIN YBR137W"/>
    <property type="match status" value="1"/>
</dbReference>
<reference evidence="1 2" key="1">
    <citation type="submission" date="2023-07" db="EMBL/GenBank/DDBJ databases">
        <title>Protaetiibacter sp. nov WY-16 isolated from soil.</title>
        <authorList>
            <person name="Liu B."/>
            <person name="Wan Y."/>
        </authorList>
    </citation>
    <scope>NUCLEOTIDE SEQUENCE [LARGE SCALE GENOMIC DNA]</scope>
    <source>
        <strain evidence="1 2">WY-16</strain>
    </source>
</reference>
<protein>
    <submittedName>
        <fullName evidence="1">Heme-binding protein</fullName>
    </submittedName>
</protein>
<name>A0ABT9BLI0_9MICO</name>
<keyword evidence="2" id="KW-1185">Reference proteome</keyword>
<organism evidence="1 2">
    <name type="scientific">Antiquaquibacter soli</name>
    <dbReference type="NCBI Taxonomy" id="3064523"/>
    <lineage>
        <taxon>Bacteria</taxon>
        <taxon>Bacillati</taxon>
        <taxon>Actinomycetota</taxon>
        <taxon>Actinomycetes</taxon>
        <taxon>Micrococcales</taxon>
        <taxon>Microbacteriaceae</taxon>
        <taxon>Antiquaquibacter</taxon>
    </lineage>
</organism>
<dbReference type="Gene3D" id="3.30.450.150">
    <property type="entry name" value="Haem-degrading domain"/>
    <property type="match status" value="1"/>
</dbReference>
<evidence type="ECO:0000313" key="1">
    <source>
        <dbReference type="EMBL" id="MDO7881866.1"/>
    </source>
</evidence>
<dbReference type="InterPro" id="IPR038084">
    <property type="entry name" value="PduO/GlcC-like_sf"/>
</dbReference>
<dbReference type="Proteomes" id="UP001241072">
    <property type="component" value="Unassembled WGS sequence"/>
</dbReference>
<dbReference type="SUPFAM" id="SSF143744">
    <property type="entry name" value="GlcG-like"/>
    <property type="match status" value="1"/>
</dbReference>
<proteinExistence type="predicted"/>
<accession>A0ABT9BLI0</accession>
<gene>
    <name evidence="1" type="ORF">Q5716_06450</name>
</gene>
<sequence>MTDLPDFTIEELEELTRIDLGLFGNEEAVDLGLSAVEVITERELNLSVDVVVRDDLAFRARLGSTGPDNDPWLQGKAAVARHFEEPSLLVRRRLEASGQSVQDFGLNPDVYRAHGGSIPLRAGGLVIGTITVSGEPDVVDHEVAAEALRRFLDR</sequence>
<dbReference type="EMBL" id="JAUQUB010000001">
    <property type="protein sequence ID" value="MDO7881866.1"/>
    <property type="molecule type" value="Genomic_DNA"/>
</dbReference>
<dbReference type="PANTHER" id="PTHR28255">
    <property type="match status" value="1"/>
</dbReference>
<dbReference type="RefSeq" id="WP_305002260.1">
    <property type="nucleotide sequence ID" value="NZ_JAUQUB010000001.1"/>
</dbReference>
<dbReference type="InterPro" id="IPR010371">
    <property type="entry name" value="YBR137W-like"/>
</dbReference>
<comment type="caution">
    <text evidence="1">The sequence shown here is derived from an EMBL/GenBank/DDBJ whole genome shotgun (WGS) entry which is preliminary data.</text>
</comment>
<dbReference type="InterPro" id="IPR005624">
    <property type="entry name" value="PduO/GlcC-like"/>
</dbReference>